<dbReference type="InterPro" id="IPR029063">
    <property type="entry name" value="SAM-dependent_MTases_sf"/>
</dbReference>
<name>A0A1G9E8B2_9PROT</name>
<evidence type="ECO:0000256" key="3">
    <source>
        <dbReference type="ARBA" id="ARBA00022603"/>
    </source>
</evidence>
<dbReference type="GO" id="GO:0005829">
    <property type="term" value="C:cytosol"/>
    <property type="evidence" value="ECO:0007669"/>
    <property type="project" value="TreeGrafter"/>
</dbReference>
<dbReference type="GO" id="GO:0070043">
    <property type="term" value="F:rRNA (guanine-N7-)-methyltransferase activity"/>
    <property type="evidence" value="ECO:0007669"/>
    <property type="project" value="UniProtKB-UniRule"/>
</dbReference>
<feature type="binding site" evidence="6">
    <location>
        <position position="144"/>
    </location>
    <ligand>
        <name>S-adenosyl-L-methionine</name>
        <dbReference type="ChEBI" id="CHEBI:59789"/>
    </ligand>
</feature>
<evidence type="ECO:0000256" key="1">
    <source>
        <dbReference type="ARBA" id="ARBA00022490"/>
    </source>
</evidence>
<feature type="binding site" evidence="6">
    <location>
        <position position="78"/>
    </location>
    <ligand>
        <name>S-adenosyl-L-methionine</name>
        <dbReference type="ChEBI" id="CHEBI:59789"/>
    </ligand>
</feature>
<dbReference type="PANTHER" id="PTHR31760:SF0">
    <property type="entry name" value="S-ADENOSYL-L-METHIONINE-DEPENDENT METHYLTRANSFERASES SUPERFAMILY PROTEIN"/>
    <property type="match status" value="1"/>
</dbReference>
<keyword evidence="2 6" id="KW-0698">rRNA processing</keyword>
<proteinExistence type="inferred from homology"/>
<dbReference type="Pfam" id="PF02527">
    <property type="entry name" value="GidB"/>
    <property type="match status" value="1"/>
</dbReference>
<dbReference type="STRING" id="492660.SAMN05192566_2224"/>
<feature type="binding site" evidence="6">
    <location>
        <position position="83"/>
    </location>
    <ligand>
        <name>S-adenosyl-L-methionine</name>
        <dbReference type="ChEBI" id="CHEBI:59789"/>
    </ligand>
</feature>
<protein>
    <recommendedName>
        <fullName evidence="6">Ribosomal RNA small subunit methyltransferase G</fullName>
        <ecNumber evidence="6">2.1.1.170</ecNumber>
    </recommendedName>
    <alternativeName>
        <fullName evidence="6">16S rRNA 7-methylguanosine methyltransferase</fullName>
        <shortName evidence="6">16S rRNA m7G methyltransferase</shortName>
    </alternativeName>
</protein>
<comment type="function">
    <text evidence="6">Specifically methylates the N7 position of guanine in position 527 of 16S rRNA.</text>
</comment>
<sequence>MTELASQLAAGVKALGLESVVTADMQAQCLAYMALMQKWNKVYNLTAIRDPQEMLALHVLDSLSVLPYIQSGSLLDVGSGGGLPGLIVSITRPDVQVTTIDTVQKKAIFMRQVKAELGVNNAQVIHGRVEAYQPPSPFDQVISRAFSEIALFRRLTMHLIKPHGRWLAMKGVVPEHELQLAQVIPAEIIPLQVPTLQAERHLIVLENS</sequence>
<dbReference type="NCBIfam" id="TIGR00138">
    <property type="entry name" value="rsmG_gidB"/>
    <property type="match status" value="1"/>
</dbReference>
<comment type="caution">
    <text evidence="6">Lacks conserved residue(s) required for the propagation of feature annotation.</text>
</comment>
<feature type="binding site" evidence="6">
    <location>
        <begin position="129"/>
        <end position="130"/>
    </location>
    <ligand>
        <name>S-adenosyl-L-methionine</name>
        <dbReference type="ChEBI" id="CHEBI:59789"/>
    </ligand>
</feature>
<accession>A0A1G9E8B2</accession>
<keyword evidence="3 6" id="KW-0489">Methyltransferase</keyword>
<dbReference type="EMBL" id="FNFX01000004">
    <property type="protein sequence ID" value="SDK72379.1"/>
    <property type="molecule type" value="Genomic_DNA"/>
</dbReference>
<keyword evidence="1 6" id="KW-0963">Cytoplasm</keyword>
<dbReference type="PIRSF" id="PIRSF003078">
    <property type="entry name" value="GidB"/>
    <property type="match status" value="1"/>
</dbReference>
<comment type="subcellular location">
    <subcellularLocation>
        <location evidence="6">Cytoplasm</location>
    </subcellularLocation>
</comment>
<comment type="similarity">
    <text evidence="6">Belongs to the methyltransferase superfamily. RNA methyltransferase RsmG family.</text>
</comment>
<dbReference type="SUPFAM" id="SSF53335">
    <property type="entry name" value="S-adenosyl-L-methionine-dependent methyltransferases"/>
    <property type="match status" value="1"/>
</dbReference>
<evidence type="ECO:0000256" key="6">
    <source>
        <dbReference type="HAMAP-Rule" id="MF_00074"/>
    </source>
</evidence>
<dbReference type="HAMAP" id="MF_00074">
    <property type="entry name" value="16SrRNA_methyltr_G"/>
    <property type="match status" value="1"/>
</dbReference>
<dbReference type="Proteomes" id="UP000198629">
    <property type="component" value="Unassembled WGS sequence"/>
</dbReference>
<evidence type="ECO:0000313" key="7">
    <source>
        <dbReference type="EMBL" id="SDK72379.1"/>
    </source>
</evidence>
<dbReference type="Gene3D" id="3.40.50.150">
    <property type="entry name" value="Vaccinia Virus protein VP39"/>
    <property type="match status" value="1"/>
</dbReference>
<dbReference type="InterPro" id="IPR003682">
    <property type="entry name" value="rRNA_ssu_MeTfrase_G"/>
</dbReference>
<evidence type="ECO:0000256" key="4">
    <source>
        <dbReference type="ARBA" id="ARBA00022679"/>
    </source>
</evidence>
<keyword evidence="5 6" id="KW-0949">S-adenosyl-L-methionine</keyword>
<evidence type="ECO:0000313" key="8">
    <source>
        <dbReference type="Proteomes" id="UP000198629"/>
    </source>
</evidence>
<reference evidence="8" key="1">
    <citation type="submission" date="2016-10" db="EMBL/GenBank/DDBJ databases">
        <authorList>
            <person name="Varghese N."/>
            <person name="Submissions S."/>
        </authorList>
    </citation>
    <scope>NUCLEOTIDE SEQUENCE [LARGE SCALE GENOMIC DNA]</scope>
    <source>
        <strain evidence="8">CBMB127</strain>
    </source>
</reference>
<organism evidence="7 8">
    <name type="scientific">Methylophilus rhizosphaerae</name>
    <dbReference type="NCBI Taxonomy" id="492660"/>
    <lineage>
        <taxon>Bacteria</taxon>
        <taxon>Pseudomonadati</taxon>
        <taxon>Pseudomonadota</taxon>
        <taxon>Betaproteobacteria</taxon>
        <taxon>Nitrosomonadales</taxon>
        <taxon>Methylophilaceae</taxon>
        <taxon>Methylophilus</taxon>
    </lineage>
</organism>
<comment type="catalytic activity">
    <reaction evidence="6">
        <text>guanosine(527) in 16S rRNA + S-adenosyl-L-methionine = N(7)-methylguanosine(527) in 16S rRNA + S-adenosyl-L-homocysteine</text>
        <dbReference type="Rhea" id="RHEA:42732"/>
        <dbReference type="Rhea" id="RHEA-COMP:10209"/>
        <dbReference type="Rhea" id="RHEA-COMP:10210"/>
        <dbReference type="ChEBI" id="CHEBI:57856"/>
        <dbReference type="ChEBI" id="CHEBI:59789"/>
        <dbReference type="ChEBI" id="CHEBI:74269"/>
        <dbReference type="ChEBI" id="CHEBI:74480"/>
        <dbReference type="EC" id="2.1.1.170"/>
    </reaction>
</comment>
<dbReference type="PANTHER" id="PTHR31760">
    <property type="entry name" value="S-ADENOSYL-L-METHIONINE-DEPENDENT METHYLTRANSFERASES SUPERFAMILY PROTEIN"/>
    <property type="match status" value="1"/>
</dbReference>
<dbReference type="OrthoDB" id="9808773at2"/>
<dbReference type="AlphaFoldDB" id="A0A1G9E8B2"/>
<evidence type="ECO:0000256" key="2">
    <source>
        <dbReference type="ARBA" id="ARBA00022552"/>
    </source>
</evidence>
<dbReference type="EC" id="2.1.1.170" evidence="6"/>
<dbReference type="RefSeq" id="WP_091472208.1">
    <property type="nucleotide sequence ID" value="NZ_FNFX01000004.1"/>
</dbReference>
<keyword evidence="8" id="KW-1185">Reference proteome</keyword>
<keyword evidence="4 6" id="KW-0808">Transferase</keyword>
<evidence type="ECO:0000256" key="5">
    <source>
        <dbReference type="ARBA" id="ARBA00022691"/>
    </source>
</evidence>
<gene>
    <name evidence="6" type="primary">rsmG</name>
    <name evidence="7" type="ORF">SAMN05192566_2224</name>
</gene>